<organism evidence="1 2">
    <name type="scientific">Carnobacterium divergens</name>
    <name type="common">Lactobacillus divergens</name>
    <dbReference type="NCBI Taxonomy" id="2748"/>
    <lineage>
        <taxon>Bacteria</taxon>
        <taxon>Bacillati</taxon>
        <taxon>Bacillota</taxon>
        <taxon>Bacilli</taxon>
        <taxon>Lactobacillales</taxon>
        <taxon>Carnobacteriaceae</taxon>
        <taxon>Carnobacterium</taxon>
    </lineage>
</organism>
<accession>A0AAW8RAI5</accession>
<comment type="caution">
    <text evidence="1">The sequence shown here is derived from an EMBL/GenBank/DDBJ whole genome shotgun (WGS) entry which is preliminary data.</text>
</comment>
<evidence type="ECO:0000313" key="2">
    <source>
        <dbReference type="Proteomes" id="UP001249945"/>
    </source>
</evidence>
<evidence type="ECO:0000313" key="1">
    <source>
        <dbReference type="EMBL" id="MDT1974779.1"/>
    </source>
</evidence>
<dbReference type="EMBL" id="JALRMR010000012">
    <property type="protein sequence ID" value="MDT1974779.1"/>
    <property type="molecule type" value="Genomic_DNA"/>
</dbReference>
<sequence>MFAFSVFYFVIGTKIGGFLMMDWKEIDGLVVRMEECCEEALELSRGGEFERAEQLLNEAKLLETAVFEAFNGWHFSDGDIGVVGMGMTWQLFGNARVGLRLGRSILGLERRMRGLEDLIYH</sequence>
<dbReference type="Proteomes" id="UP001249945">
    <property type="component" value="Unassembled WGS sequence"/>
</dbReference>
<name>A0AAW8RAI5_CARDV</name>
<dbReference type="RefSeq" id="WP_311780674.1">
    <property type="nucleotide sequence ID" value="NZ_JALRMR010000012.1"/>
</dbReference>
<protein>
    <submittedName>
        <fullName evidence="1">Uncharacterized protein</fullName>
    </submittedName>
</protein>
<gene>
    <name evidence="1" type="ORF">MX635_10280</name>
</gene>
<proteinExistence type="predicted"/>
<dbReference type="AlphaFoldDB" id="A0AAW8RAI5"/>
<reference evidence="1" key="1">
    <citation type="submission" date="2022-04" db="EMBL/GenBank/DDBJ databases">
        <title>Draft genome sequences of lactic acid bacteria (LAB) strains involved in meat spoilage.</title>
        <authorList>
            <person name="Palevich N."/>
        </authorList>
    </citation>
    <scope>NUCLEOTIDE SEQUENCE</scope>
    <source>
        <strain evidence="1">9-14</strain>
    </source>
</reference>